<dbReference type="Proteomes" id="UP000269221">
    <property type="component" value="Unassembled WGS sequence"/>
</dbReference>
<sequence length="195" mass="22402">MESGQASGQIPPKTGEQQAQLDVTCLSLANERRKRTYLQALGPGTIQDKDGVTAITAICMPSNTVSVLQDTVDYEKEWKYFKVRSIMGPVLFNIYINDIGEGRLHHQYIWDDSKLSGVVYTPEGQDTHQRDLDKPEKWALGNLMCFNLVLTKIKCKVLHLDRDNIRHQYRLVDEQIKSRILLRRTWSCWCMKGST</sequence>
<comment type="caution">
    <text evidence="1">The sequence shown here is derived from an EMBL/GenBank/DDBJ whole genome shotgun (WGS) entry which is preliminary data.</text>
</comment>
<evidence type="ECO:0000313" key="1">
    <source>
        <dbReference type="EMBL" id="RMC13416.1"/>
    </source>
</evidence>
<dbReference type="PANTHER" id="PTHR33332">
    <property type="entry name" value="REVERSE TRANSCRIPTASE DOMAIN-CONTAINING PROTEIN"/>
    <property type="match status" value="1"/>
</dbReference>
<dbReference type="STRING" id="333673.A0A3M0KK25"/>
<dbReference type="OrthoDB" id="9396613at2759"/>
<dbReference type="EMBL" id="QRBI01000106">
    <property type="protein sequence ID" value="RMC13416.1"/>
    <property type="molecule type" value="Genomic_DNA"/>
</dbReference>
<keyword evidence="2" id="KW-1185">Reference proteome</keyword>
<gene>
    <name evidence="1" type="ORF">DUI87_10954</name>
</gene>
<accession>A0A3M0KK25</accession>
<evidence type="ECO:0000313" key="2">
    <source>
        <dbReference type="Proteomes" id="UP000269221"/>
    </source>
</evidence>
<reference evidence="1 2" key="1">
    <citation type="submission" date="2018-07" db="EMBL/GenBank/DDBJ databases">
        <title>A high quality draft genome assembly of the barn swallow (H. rustica rustica).</title>
        <authorList>
            <person name="Formenti G."/>
            <person name="Chiara M."/>
            <person name="Poveda L."/>
            <person name="Francoijs K.-J."/>
            <person name="Bonisoli-Alquati A."/>
            <person name="Canova L."/>
            <person name="Gianfranceschi L."/>
            <person name="Horner D.S."/>
            <person name="Saino N."/>
        </authorList>
    </citation>
    <scope>NUCLEOTIDE SEQUENCE [LARGE SCALE GENOMIC DNA]</scope>
    <source>
        <strain evidence="1">Chelidonia</strain>
        <tissue evidence="1">Blood</tissue>
    </source>
</reference>
<protein>
    <submittedName>
        <fullName evidence="1">Uncharacterized protein</fullName>
    </submittedName>
</protein>
<organism evidence="1 2">
    <name type="scientific">Hirundo rustica rustica</name>
    <dbReference type="NCBI Taxonomy" id="333673"/>
    <lineage>
        <taxon>Eukaryota</taxon>
        <taxon>Metazoa</taxon>
        <taxon>Chordata</taxon>
        <taxon>Craniata</taxon>
        <taxon>Vertebrata</taxon>
        <taxon>Euteleostomi</taxon>
        <taxon>Archelosauria</taxon>
        <taxon>Archosauria</taxon>
        <taxon>Dinosauria</taxon>
        <taxon>Saurischia</taxon>
        <taxon>Theropoda</taxon>
        <taxon>Coelurosauria</taxon>
        <taxon>Aves</taxon>
        <taxon>Neognathae</taxon>
        <taxon>Neoaves</taxon>
        <taxon>Telluraves</taxon>
        <taxon>Australaves</taxon>
        <taxon>Passeriformes</taxon>
        <taxon>Sylvioidea</taxon>
        <taxon>Hirundinidae</taxon>
        <taxon>Hirundo</taxon>
    </lineage>
</organism>
<name>A0A3M0KK25_HIRRU</name>
<dbReference type="AlphaFoldDB" id="A0A3M0KK25"/>
<proteinExistence type="predicted"/>